<proteinExistence type="predicted"/>
<dbReference type="AlphaFoldDB" id="A0A6A6F7R9"/>
<protein>
    <submittedName>
        <fullName evidence="2">Uncharacterized protein</fullName>
    </submittedName>
</protein>
<evidence type="ECO:0000256" key="1">
    <source>
        <dbReference type="SAM" id="MobiDB-lite"/>
    </source>
</evidence>
<name>A0A6A6F7R9_9PEZI</name>
<feature type="region of interest" description="Disordered" evidence="1">
    <location>
        <begin position="126"/>
        <end position="286"/>
    </location>
</feature>
<feature type="compositionally biased region" description="Acidic residues" evidence="1">
    <location>
        <begin position="276"/>
        <end position="286"/>
    </location>
</feature>
<dbReference type="EMBL" id="ML992692">
    <property type="protein sequence ID" value="KAF2208771.1"/>
    <property type="molecule type" value="Genomic_DNA"/>
</dbReference>
<evidence type="ECO:0000313" key="2">
    <source>
        <dbReference type="EMBL" id="KAF2208771.1"/>
    </source>
</evidence>
<gene>
    <name evidence="2" type="ORF">CERZMDRAFT_101214</name>
</gene>
<accession>A0A6A6F7R9</accession>
<dbReference type="Proteomes" id="UP000799539">
    <property type="component" value="Unassembled WGS sequence"/>
</dbReference>
<dbReference type="OrthoDB" id="3647874at2759"/>
<feature type="compositionally biased region" description="Basic and acidic residues" evidence="1">
    <location>
        <begin position="193"/>
        <end position="208"/>
    </location>
</feature>
<feature type="compositionally biased region" description="Low complexity" evidence="1">
    <location>
        <begin position="226"/>
        <end position="240"/>
    </location>
</feature>
<feature type="compositionally biased region" description="Low complexity" evidence="1">
    <location>
        <begin position="43"/>
        <end position="54"/>
    </location>
</feature>
<keyword evidence="3" id="KW-1185">Reference proteome</keyword>
<organism evidence="2 3">
    <name type="scientific">Cercospora zeae-maydis SCOH1-5</name>
    <dbReference type="NCBI Taxonomy" id="717836"/>
    <lineage>
        <taxon>Eukaryota</taxon>
        <taxon>Fungi</taxon>
        <taxon>Dikarya</taxon>
        <taxon>Ascomycota</taxon>
        <taxon>Pezizomycotina</taxon>
        <taxon>Dothideomycetes</taxon>
        <taxon>Dothideomycetidae</taxon>
        <taxon>Mycosphaerellales</taxon>
        <taxon>Mycosphaerellaceae</taxon>
        <taxon>Cercospora</taxon>
    </lineage>
</organism>
<feature type="region of interest" description="Disordered" evidence="1">
    <location>
        <begin position="18"/>
        <end position="58"/>
    </location>
</feature>
<feature type="compositionally biased region" description="Low complexity" evidence="1">
    <location>
        <begin position="163"/>
        <end position="174"/>
    </location>
</feature>
<reference evidence="2" key="1">
    <citation type="journal article" date="2020" name="Stud. Mycol.">
        <title>101 Dothideomycetes genomes: a test case for predicting lifestyles and emergence of pathogens.</title>
        <authorList>
            <person name="Haridas S."/>
            <person name="Albert R."/>
            <person name="Binder M."/>
            <person name="Bloem J."/>
            <person name="Labutti K."/>
            <person name="Salamov A."/>
            <person name="Andreopoulos B."/>
            <person name="Baker S."/>
            <person name="Barry K."/>
            <person name="Bills G."/>
            <person name="Bluhm B."/>
            <person name="Cannon C."/>
            <person name="Castanera R."/>
            <person name="Culley D."/>
            <person name="Daum C."/>
            <person name="Ezra D."/>
            <person name="Gonzalez J."/>
            <person name="Henrissat B."/>
            <person name="Kuo A."/>
            <person name="Liang C."/>
            <person name="Lipzen A."/>
            <person name="Lutzoni F."/>
            <person name="Magnuson J."/>
            <person name="Mondo S."/>
            <person name="Nolan M."/>
            <person name="Ohm R."/>
            <person name="Pangilinan J."/>
            <person name="Park H.-J."/>
            <person name="Ramirez L."/>
            <person name="Alfaro M."/>
            <person name="Sun H."/>
            <person name="Tritt A."/>
            <person name="Yoshinaga Y."/>
            <person name="Zwiers L.-H."/>
            <person name="Turgeon B."/>
            <person name="Goodwin S."/>
            <person name="Spatafora J."/>
            <person name="Crous P."/>
            <person name="Grigoriev I."/>
        </authorList>
    </citation>
    <scope>NUCLEOTIDE SEQUENCE</scope>
    <source>
        <strain evidence="2">SCOH1-5</strain>
    </source>
</reference>
<evidence type="ECO:0000313" key="3">
    <source>
        <dbReference type="Proteomes" id="UP000799539"/>
    </source>
</evidence>
<feature type="compositionally biased region" description="Basic and acidic residues" evidence="1">
    <location>
        <begin position="126"/>
        <end position="150"/>
    </location>
</feature>
<feature type="compositionally biased region" description="Basic residues" evidence="1">
    <location>
        <begin position="28"/>
        <end position="37"/>
    </location>
</feature>
<sequence>MPARKSFLEAPDAFEPFETSWREDSQHGQRRINKRSTIRSERSSSTFSSAPGTSRTVTKVTITQSRSGSGLDGESRLERVLRTKPSVKFATGSASTGMLTLLGQHFPELMADGAFRTELERVHCREPHSTHRFRKDAGSHRMGQDAKLDGTRLPGSRHREYYSSSWKSTSSGRSIDPKGSVVSLRRTTPAGVEHVESSVRSRILRSEPEGSESGYPEVKLETAKTESSSGSDSMSSLASSERSETPCTSPSEDGSIFEQNAGRLENKSGIAYQSYVEDDAEAEESE</sequence>